<dbReference type="RefSeq" id="WP_185042351.1">
    <property type="nucleotide sequence ID" value="NZ_BAABFG010000005.1"/>
</dbReference>
<dbReference type="EMBL" id="JACHNB010000001">
    <property type="protein sequence ID" value="MBB4741922.1"/>
    <property type="molecule type" value="Genomic_DNA"/>
</dbReference>
<proteinExistence type="predicted"/>
<comment type="caution">
    <text evidence="2">The sequence shown here is derived from an EMBL/GenBank/DDBJ whole genome shotgun (WGS) entry which is preliminary data.</text>
</comment>
<keyword evidence="3" id="KW-1185">Reference proteome</keyword>
<feature type="transmembrane region" description="Helical" evidence="1">
    <location>
        <begin position="83"/>
        <end position="109"/>
    </location>
</feature>
<evidence type="ECO:0000313" key="3">
    <source>
        <dbReference type="Proteomes" id="UP000546162"/>
    </source>
</evidence>
<evidence type="ECO:0000313" key="2">
    <source>
        <dbReference type="EMBL" id="MBB4741922.1"/>
    </source>
</evidence>
<gene>
    <name evidence="2" type="ORF">BJY16_005381</name>
</gene>
<protein>
    <submittedName>
        <fullName evidence="2">Uncharacterized protein</fullName>
    </submittedName>
</protein>
<dbReference type="AlphaFoldDB" id="A0A7W7H1B4"/>
<sequence length="231" mass="24533">MMINFFGWEARRRVAVLVAALLTAVALQVLRQTAGNGHALRFSLLVAALPAVPFILGAAVAGQRYRPAWLVARPEVPALDVPANPSAVLGAAGYTFVAVHIVGGMIRYLEAGPELWFTVAVIALVGGQQAALWRAALGRFGVRLTPAGITDRQPYGDLFIPWDALDTAPAAFPRKAHQVALRLARPDLVRKRGFRGGDRALLPAAGVDAQLLASTINGYADRTDARIAIGS</sequence>
<keyword evidence="1" id="KW-0472">Membrane</keyword>
<feature type="transmembrane region" description="Helical" evidence="1">
    <location>
        <begin position="115"/>
        <end position="133"/>
    </location>
</feature>
<keyword evidence="1" id="KW-0812">Transmembrane</keyword>
<feature type="transmembrane region" description="Helical" evidence="1">
    <location>
        <begin position="41"/>
        <end position="62"/>
    </location>
</feature>
<organism evidence="2 3">
    <name type="scientific">Actinoplanes octamycinicus</name>
    <dbReference type="NCBI Taxonomy" id="135948"/>
    <lineage>
        <taxon>Bacteria</taxon>
        <taxon>Bacillati</taxon>
        <taxon>Actinomycetota</taxon>
        <taxon>Actinomycetes</taxon>
        <taxon>Micromonosporales</taxon>
        <taxon>Micromonosporaceae</taxon>
        <taxon>Actinoplanes</taxon>
    </lineage>
</organism>
<accession>A0A7W7H1B4</accession>
<dbReference type="Proteomes" id="UP000546162">
    <property type="component" value="Unassembled WGS sequence"/>
</dbReference>
<name>A0A7W7H1B4_9ACTN</name>
<keyword evidence="1" id="KW-1133">Transmembrane helix</keyword>
<reference evidence="2 3" key="1">
    <citation type="submission" date="2020-08" db="EMBL/GenBank/DDBJ databases">
        <title>Sequencing the genomes of 1000 actinobacteria strains.</title>
        <authorList>
            <person name="Klenk H.-P."/>
        </authorList>
    </citation>
    <scope>NUCLEOTIDE SEQUENCE [LARGE SCALE GENOMIC DNA]</scope>
    <source>
        <strain evidence="2 3">DSM 45809</strain>
    </source>
</reference>
<evidence type="ECO:0000256" key="1">
    <source>
        <dbReference type="SAM" id="Phobius"/>
    </source>
</evidence>